<evidence type="ECO:0000313" key="9">
    <source>
        <dbReference type="Proteomes" id="UP001187415"/>
    </source>
</evidence>
<evidence type="ECO:0000259" key="7">
    <source>
        <dbReference type="PROSITE" id="PS51981"/>
    </source>
</evidence>
<name>A0AA88SDG1_CHASR</name>
<evidence type="ECO:0000256" key="3">
    <source>
        <dbReference type="ARBA" id="ARBA00022723"/>
    </source>
</evidence>
<dbReference type="InterPro" id="IPR031248">
    <property type="entry name" value="RNF213"/>
</dbReference>
<evidence type="ECO:0000256" key="2">
    <source>
        <dbReference type="ARBA" id="ARBA00022490"/>
    </source>
</evidence>
<proteinExistence type="predicted"/>
<dbReference type="EMBL" id="JAUPFM010000012">
    <property type="protein sequence ID" value="KAK2835329.1"/>
    <property type="molecule type" value="Genomic_DNA"/>
</dbReference>
<dbReference type="GO" id="GO:0004842">
    <property type="term" value="F:ubiquitin-protein transferase activity"/>
    <property type="evidence" value="ECO:0007669"/>
    <property type="project" value="InterPro"/>
</dbReference>
<keyword evidence="6" id="KW-0391">Immunity</keyword>
<dbReference type="GO" id="GO:0016887">
    <property type="term" value="F:ATP hydrolysis activity"/>
    <property type="evidence" value="ECO:0007669"/>
    <property type="project" value="InterPro"/>
</dbReference>
<reference evidence="8" key="1">
    <citation type="submission" date="2023-07" db="EMBL/GenBank/DDBJ databases">
        <title>Chromosome-level Genome Assembly of Striped Snakehead (Channa striata).</title>
        <authorList>
            <person name="Liu H."/>
        </authorList>
    </citation>
    <scope>NUCLEOTIDE SEQUENCE</scope>
    <source>
        <strain evidence="8">Gz</strain>
        <tissue evidence="8">Muscle</tissue>
    </source>
</reference>
<dbReference type="InterPro" id="IPR046439">
    <property type="entry name" value="ZF_RZ_dom"/>
</dbReference>
<organism evidence="8 9">
    <name type="scientific">Channa striata</name>
    <name type="common">Snakehead murrel</name>
    <name type="synonym">Ophicephalus striatus</name>
    <dbReference type="NCBI Taxonomy" id="64152"/>
    <lineage>
        <taxon>Eukaryota</taxon>
        <taxon>Metazoa</taxon>
        <taxon>Chordata</taxon>
        <taxon>Craniata</taxon>
        <taxon>Vertebrata</taxon>
        <taxon>Euteleostomi</taxon>
        <taxon>Actinopterygii</taxon>
        <taxon>Neopterygii</taxon>
        <taxon>Teleostei</taxon>
        <taxon>Neoteleostei</taxon>
        <taxon>Acanthomorphata</taxon>
        <taxon>Anabantaria</taxon>
        <taxon>Anabantiformes</taxon>
        <taxon>Channoidei</taxon>
        <taxon>Channidae</taxon>
        <taxon>Channa</taxon>
    </lineage>
</organism>
<dbReference type="GO" id="GO:0005829">
    <property type="term" value="C:cytosol"/>
    <property type="evidence" value="ECO:0007669"/>
    <property type="project" value="TreeGrafter"/>
</dbReference>
<keyword evidence="4" id="KW-0863">Zinc-finger</keyword>
<sequence length="2264" mass="259230">MQGAASHSKLFKRLKQIHLVSFQCSPHSTPEGIINTFKQCARFQESKNLDEYIAVVVLDEIGLAEDSPKMPLKTLHPLLEEGCVDDESQPHKRVGFIGISNWALDPAKMNRGIFVCRGDPNETELIKSAKGICSSHQTVLDKIKPLFKPFAKAYMTVCREGRGFFGLRDFYSLIKMIFSVTKMSNRRPSADEISEAVLRNFSGKDDVNVMGIFSTELKDDFANTSITTIDMVKQSVLPAHRVEESRYLLILTKNCAALQILQQMFFHKIHAEIIFGSGFPKDQEYTQICRNINRVKVCMETGQTVVLLNLQNLYESLYDALNQYYVTLGGQKYVDLGLGTHRVKCRVHENFRLIVIEEKEVVYEQFPIPLINRLEKHYIDINTVLTNEQRDIVRQLKEWVDQFVSLSSHHSTTRQYVPSDVFIGYHADACSSVVLQVTENRRIETDVQSTLKKAKAILLNCATPDSVVRLDKSRLSDGEREDLTKEYVKEQRHRSLGDYIANHTQQLEQSHFFTEVTTFSRLLTAADIEQLKNVTKFDAIKLLSLQQFDTEFSFLKKIREFLDSTPRDKLLIIQTDHDKNCKRRNVLSSAKYSCINEIKKLTTNDKTKTFLYFVTKLSRIEGGNSYIGFQGGSWGSVHIDDLRRSNEFVSDVYSLKNLHISDLFKDPSEETEEYNNVPQNDESTVWRDFIDTTDLMRSCVQSAVNLLRDVADSGELSTKRVENLLTLLDENQTQGVFMKIVRERLHSLLEDYEANILSPKNWVLNVASNLTALQEGGTFLHTLWRKIQAVVSPLLANLVSVIDRDCNLDLLLESEDDIRKLWLEIFGSKEMLSIPYVRMESNIIMVQSHVTSGGKIMRCQMPFSWWIKDFLDGLMMQTSRQKNCSPGHFHELYLNTPLGAYMANLNEKMKKHFFQWYLQDFVSMTMNVESDEESRLLCQALASCIDEIQRRKRNEEELSLPHIHVAYHFYQSRLQNLLLMISLHPTIAPYLGKDQQISHCPEMVLDVHAATACIESVEPSNFNTDDLCQHWLNQVKRLQASLELICSQHNTRPYGERCKERLHYVSNGWKRIYILSLFVEHMLLGFKNEENELRELVLNHVHKLSKVLEGNSNVKSLKAFQAVIDVLRSCKQSASDQIFRFGLPGSLEAGQTSCPRCRQQLPNDFQPGVSEDIRALIKKNSDFRRRCNGFFIDLLSSVCFKDNTPPTQSVITHLLSYLMVETDHKQIYTKDLSPFDESPDKNPVVRSVILKLLLKFSFDEVNNYLQQHLSSYEESRFVDEGDKAELYALYINCLEDSMWEKMPQNHNNAEELGSFCSSETQFLQYFLTELTSVPAIVSIQHLQHIARLRLCLTMAAQLISSNLSDTNITEDFLNMVIRLCKDSGNDWYRVYLIRKLKIHQQNEDGGQMDQYIVYGEEYKAVRDAVAKAVVDSDVDQIEAVCEKCTAPPMNRTMFILLALFREVTTLYRSANTSLRPTPEQCEAFEEFVQGSSPGHTIEDEVVIELTVHLAAVLLTRNHVILMPLKQLGLSPHTMQRAFIPTMPDDMLAVAQAAIQQKYGNLTWYVCPNNHPCFVDECGQPMQKGRCLECGLEVGGEHHIALPGFKPIQLQIDHTRRGHILGDPERRNSLHALDTKNMSLTPFTLVRLVTHLAMLLGASKENKDFQEIIQPPVEDASLFLIQHIKQDLKQLSEALGRGADDAFTTVHLVLRSLHESVQAIHSDTDPCLTTKISRNTWETTVGAGVITPQLQDLDQLLQEANDNIRNDTRVSSNLILRMISSSCTFLASLPQDSQINSSAVWSCREKLSLLSLTHTMELNGQKEELPLLWRFLQKEREFRQIKYLPDILLLQKRLVRRFQNASDQIVGSIGEFVEKQTEMRAWYEKPINIFLKTWNLLRVSVTSSEIKIPDEFCSEDLNLNSDLKYLLPRRQGPGLCATGLVSYLVTLHNELVNAVDSHTGEDSSGFKVSVADLTEQHVICYDLDKDLLPLVLSNCQYTLERGQETISQYDLPRIQHQILTRLLQGKPFICRTGIPTLVNTQERDYKILFKAVKGKVHQKSMTSLLSNAVSRQLESYSEVCEALRIVELVLGFLSMTGGHPDMPLVTYLQDILKMANHIDDHILQALRKSTLKHCVSLWQLLTALKSENMLHIRREPFSEYPVEYQKPLTEANKTDLKRFLSNGNVDQWLLEMHEFLLLSLGHPGATHDYNPSWSLKEAVAGHMDRKEVEVPPYVEESFPETLLLSQIVEAWKYTVTAKHDLMMER</sequence>
<dbReference type="Proteomes" id="UP001187415">
    <property type="component" value="Unassembled WGS sequence"/>
</dbReference>
<keyword evidence="2" id="KW-0963">Cytoplasm</keyword>
<keyword evidence="5" id="KW-0862">Zinc</keyword>
<dbReference type="GO" id="GO:2000051">
    <property type="term" value="P:negative regulation of non-canonical Wnt signaling pathway"/>
    <property type="evidence" value="ECO:0007669"/>
    <property type="project" value="TreeGrafter"/>
</dbReference>
<dbReference type="PROSITE" id="PS51981">
    <property type="entry name" value="ZF_RZ"/>
    <property type="match status" value="1"/>
</dbReference>
<dbReference type="GO" id="GO:0005730">
    <property type="term" value="C:nucleolus"/>
    <property type="evidence" value="ECO:0007669"/>
    <property type="project" value="TreeGrafter"/>
</dbReference>
<dbReference type="GO" id="GO:0002376">
    <property type="term" value="P:immune system process"/>
    <property type="evidence" value="ECO:0007669"/>
    <property type="project" value="UniProtKB-KW"/>
</dbReference>
<gene>
    <name evidence="8" type="ORF">Q5P01_015813</name>
</gene>
<dbReference type="GO" id="GO:0002040">
    <property type="term" value="P:sprouting angiogenesis"/>
    <property type="evidence" value="ECO:0007669"/>
    <property type="project" value="TreeGrafter"/>
</dbReference>
<dbReference type="PANTHER" id="PTHR22605:SF18">
    <property type="entry name" value="E3 UBIQUITIN-PROTEIN LIGASE RNF213-ALPHA"/>
    <property type="match status" value="1"/>
</dbReference>
<protein>
    <recommendedName>
        <fullName evidence="7">RZ-type domain-containing protein</fullName>
    </recommendedName>
</protein>
<evidence type="ECO:0000256" key="4">
    <source>
        <dbReference type="ARBA" id="ARBA00022771"/>
    </source>
</evidence>
<keyword evidence="3" id="KW-0479">Metal-binding</keyword>
<comment type="subcellular location">
    <subcellularLocation>
        <location evidence="1">Cytoplasm</location>
    </subcellularLocation>
</comment>
<keyword evidence="9" id="KW-1185">Reference proteome</keyword>
<dbReference type="PANTHER" id="PTHR22605">
    <property type="entry name" value="RZ-TYPE DOMAIN-CONTAINING PROTEIN"/>
    <property type="match status" value="1"/>
</dbReference>
<evidence type="ECO:0000313" key="8">
    <source>
        <dbReference type="EMBL" id="KAK2835329.1"/>
    </source>
</evidence>
<dbReference type="Pfam" id="PF20173">
    <property type="entry name" value="ZnF_RZ-type"/>
    <property type="match status" value="1"/>
</dbReference>
<accession>A0AA88SDG1</accession>
<dbReference type="GO" id="GO:0016020">
    <property type="term" value="C:membrane"/>
    <property type="evidence" value="ECO:0007669"/>
    <property type="project" value="TreeGrafter"/>
</dbReference>
<evidence type="ECO:0000256" key="5">
    <source>
        <dbReference type="ARBA" id="ARBA00022833"/>
    </source>
</evidence>
<dbReference type="GO" id="GO:0006511">
    <property type="term" value="P:ubiquitin-dependent protein catabolic process"/>
    <property type="evidence" value="ECO:0007669"/>
    <property type="project" value="TreeGrafter"/>
</dbReference>
<dbReference type="GO" id="GO:0008270">
    <property type="term" value="F:zinc ion binding"/>
    <property type="evidence" value="ECO:0007669"/>
    <property type="project" value="UniProtKB-KW"/>
</dbReference>
<evidence type="ECO:0000256" key="6">
    <source>
        <dbReference type="ARBA" id="ARBA00022859"/>
    </source>
</evidence>
<feature type="domain" description="RZ-type" evidence="7">
    <location>
        <begin position="1542"/>
        <end position="1616"/>
    </location>
</feature>
<evidence type="ECO:0000256" key="1">
    <source>
        <dbReference type="ARBA" id="ARBA00004496"/>
    </source>
</evidence>
<comment type="caution">
    <text evidence="8">The sequence shown here is derived from an EMBL/GenBank/DDBJ whole genome shotgun (WGS) entry which is preliminary data.</text>
</comment>